<evidence type="ECO:0000256" key="1">
    <source>
        <dbReference type="SAM" id="MobiDB-lite"/>
    </source>
</evidence>
<feature type="compositionally biased region" description="Low complexity" evidence="1">
    <location>
        <begin position="130"/>
        <end position="139"/>
    </location>
</feature>
<organism evidence="2 3">
    <name type="scientific">Armillaria borealis</name>
    <dbReference type="NCBI Taxonomy" id="47425"/>
    <lineage>
        <taxon>Eukaryota</taxon>
        <taxon>Fungi</taxon>
        <taxon>Dikarya</taxon>
        <taxon>Basidiomycota</taxon>
        <taxon>Agaricomycotina</taxon>
        <taxon>Agaricomycetes</taxon>
        <taxon>Agaricomycetidae</taxon>
        <taxon>Agaricales</taxon>
        <taxon>Marasmiineae</taxon>
        <taxon>Physalacriaceae</taxon>
        <taxon>Armillaria</taxon>
    </lineage>
</organism>
<sequence length="239" mass="27425">MDDHDDKNVWGLPPRLKRIPQTNFSGPMRRALKEHLDTYVRAIECEETANFWEWFLYMWVRWFPECVTNSWAKEYQASVQECYHRLENQLDRMGGQDAKNELAMHQFMFSIPEETSDSSASSRSSEESSNEGTLSGTEESSSDHSMSILARADDGHDVMSTDAKQGARTKRVGLELRMRAKTRLLYWRAALPTGTDHNPAEWERLDVDAWVAATGYDELDVQVPVTSMTVGEVTTIYEM</sequence>
<evidence type="ECO:0000313" key="3">
    <source>
        <dbReference type="Proteomes" id="UP001175226"/>
    </source>
</evidence>
<dbReference type="EMBL" id="JAUEPT010000021">
    <property type="protein sequence ID" value="KAK0443870.1"/>
    <property type="molecule type" value="Genomic_DNA"/>
</dbReference>
<feature type="region of interest" description="Disordered" evidence="1">
    <location>
        <begin position="115"/>
        <end position="144"/>
    </location>
</feature>
<comment type="caution">
    <text evidence="2">The sequence shown here is derived from an EMBL/GenBank/DDBJ whole genome shotgun (WGS) entry which is preliminary data.</text>
</comment>
<protein>
    <submittedName>
        <fullName evidence="2">Uncharacterized protein</fullName>
    </submittedName>
</protein>
<proteinExistence type="predicted"/>
<reference evidence="2" key="1">
    <citation type="submission" date="2023-06" db="EMBL/GenBank/DDBJ databases">
        <authorList>
            <consortium name="Lawrence Berkeley National Laboratory"/>
            <person name="Ahrendt S."/>
            <person name="Sahu N."/>
            <person name="Indic B."/>
            <person name="Wong-Bajracharya J."/>
            <person name="Merenyi Z."/>
            <person name="Ke H.-M."/>
            <person name="Monk M."/>
            <person name="Kocsube S."/>
            <person name="Drula E."/>
            <person name="Lipzen A."/>
            <person name="Balint B."/>
            <person name="Henrissat B."/>
            <person name="Andreopoulos B."/>
            <person name="Martin F.M."/>
            <person name="Harder C.B."/>
            <person name="Rigling D."/>
            <person name="Ford K.L."/>
            <person name="Foster G.D."/>
            <person name="Pangilinan J."/>
            <person name="Papanicolaou A."/>
            <person name="Barry K."/>
            <person name="LaButti K."/>
            <person name="Viragh M."/>
            <person name="Koriabine M."/>
            <person name="Yan M."/>
            <person name="Riley R."/>
            <person name="Champramary S."/>
            <person name="Plett K.L."/>
            <person name="Tsai I.J."/>
            <person name="Slot J."/>
            <person name="Sipos G."/>
            <person name="Plett J."/>
            <person name="Nagy L.G."/>
            <person name="Grigoriev I.V."/>
        </authorList>
    </citation>
    <scope>NUCLEOTIDE SEQUENCE</scope>
    <source>
        <strain evidence="2">FPL87.14</strain>
    </source>
</reference>
<keyword evidence="3" id="KW-1185">Reference proteome</keyword>
<accession>A0AA39MS67</accession>
<dbReference type="Proteomes" id="UP001175226">
    <property type="component" value="Unassembled WGS sequence"/>
</dbReference>
<dbReference type="AlphaFoldDB" id="A0AA39MS67"/>
<evidence type="ECO:0000313" key="2">
    <source>
        <dbReference type="EMBL" id="KAK0443870.1"/>
    </source>
</evidence>
<name>A0AA39MS67_9AGAR</name>
<gene>
    <name evidence="2" type="ORF">EV421DRAFT_1903459</name>
</gene>